<evidence type="ECO:0000313" key="1">
    <source>
        <dbReference type="EMBL" id="KKO79115.1"/>
    </source>
</evidence>
<dbReference type="EMBL" id="LAYQ01000016">
    <property type="protein sequence ID" value="KKO79115.1"/>
    <property type="molecule type" value="Genomic_DNA"/>
</dbReference>
<keyword evidence="2" id="KW-1185">Reference proteome</keyword>
<accession>A0ACC4UAI3</accession>
<organism evidence="1 2">
    <name type="scientific">Corynebacterium minutissimum</name>
    <dbReference type="NCBI Taxonomy" id="38301"/>
    <lineage>
        <taxon>Bacteria</taxon>
        <taxon>Bacillati</taxon>
        <taxon>Actinomycetota</taxon>
        <taxon>Actinomycetes</taxon>
        <taxon>Mycobacteriales</taxon>
        <taxon>Corynebacteriaceae</taxon>
        <taxon>Corynebacterium</taxon>
    </lineage>
</organism>
<name>A0ACC4UAI3_9CORY</name>
<reference evidence="1" key="1">
    <citation type="submission" date="2015-04" db="EMBL/GenBank/DDBJ databases">
        <title>Draft Genome Sequences of Three Species of Emerging Human-Pathogenic Corynebacteria.</title>
        <authorList>
            <person name="Pacheco L.G."/>
            <person name="Mattos-Guaraldi A.L."/>
            <person name="Santos C.S."/>
            <person name="Veras A.O."/>
            <person name="Guimaraes L.C."/>
            <person name="Abreu V."/>
            <person name="Pereira F.L."/>
            <person name="Soares S.C."/>
            <person name="Dorella F.A."/>
            <person name="Carvalho A.F."/>
            <person name="Leal C.G."/>
            <person name="Figueiredo H.C."/>
            <person name="Ramos J.N."/>
            <person name="Vieira V."/>
            <person name="Farfour E."/>
            <person name="Guiso N."/>
            <person name="Hirata R.Jr."/>
            <person name="Ramos R.T."/>
            <person name="Azevedo V."/>
            <person name="Silva A."/>
        </authorList>
    </citation>
    <scope>NUCLEOTIDE SEQUENCE</scope>
    <source>
        <strain evidence="1">1941</strain>
    </source>
</reference>
<dbReference type="Proteomes" id="UP000034245">
    <property type="component" value="Unassembled WGS sequence"/>
</dbReference>
<protein>
    <submittedName>
        <fullName evidence="1">Pyruvate kinase</fullName>
    </submittedName>
</protein>
<comment type="caution">
    <text evidence="1">The sequence shown here is derived from an EMBL/GenBank/DDBJ whole genome shotgun (WGS) entry which is preliminary data.</text>
</comment>
<proteinExistence type="predicted"/>
<keyword evidence="1" id="KW-0418">Kinase</keyword>
<gene>
    <name evidence="1" type="ORF">WU87_07565</name>
</gene>
<sequence length="634" mass="68212">MWVNFHTEGDTLPSLRPLLDSLITRVEASSAAHTTQIARVDPIHRPGAVNLVRYMELRSQDAVELQEGLTALGATSLSHPEPAVLERLHAARNVLDAFDGHAPTYPVQPIATAYADADDILDANTEALLGPTQEDTHARIMVTLPAEAAEDYELVLGFARAGMELARINCAHDDQAAWTKMVEHVHRAAEEVGREILISCDIAGPKVRTGSIEPGPQVIRVRGERTAAGELLSPATLVLHDAPSSTRAHGVAGEASPSAARPAVALEVEGEWLAGLEPGSEVRFTEARGRSRVFTVESAEAGVAVLHGDRNCYLAEGTVLSHGGDTTQVHGVPALEQKIRLHRGEELVLSTSQEPARIVEGEVTTIGCTLPEVVGALKVGHRVIFDDGAIAGRVREVRENGAAHEAVVTVEHAGPTGTNLAAYKGINLPDTDVPLPSLTEEDIEALRFVATHCDIAAVSFIRTPADVAFLYDTLEAIAAEQESEEMAQRVRDLGIVLKIETVPAYEQLGSVLLEGMRHAKFGIMIARGDLAVELGFEEMVQVPGRIMKVAEAAHIPVIMATQVLETLAKTGLPSRAEITDAGYALRAECVMLNKGPHITEAIQILDRMSRKLGQSRLKNRQRLRQVSSWTNPLA</sequence>
<keyword evidence="1" id="KW-0808">Transferase</keyword>
<keyword evidence="1" id="KW-0670">Pyruvate</keyword>
<evidence type="ECO:0000313" key="2">
    <source>
        <dbReference type="Proteomes" id="UP000034245"/>
    </source>
</evidence>